<dbReference type="Pfam" id="PF07883">
    <property type="entry name" value="Cupin_2"/>
    <property type="match status" value="1"/>
</dbReference>
<evidence type="ECO:0000256" key="1">
    <source>
        <dbReference type="ARBA" id="ARBA00022723"/>
    </source>
</evidence>
<sequence length="76" mass="8228">MFAHTSLEPGGSIGYHVHEGESETYYILNGTAEFSDNGNIVTLKAGDVAYTPDGEGHGIRNVGEDTLHFISLILYK</sequence>
<dbReference type="SUPFAM" id="SSF51182">
    <property type="entry name" value="RmlC-like cupins"/>
    <property type="match status" value="1"/>
</dbReference>
<dbReference type="RefSeq" id="WP_092371860.1">
    <property type="nucleotide sequence ID" value="NZ_DAINWJ010000481.1"/>
</dbReference>
<dbReference type="InterPro" id="IPR013096">
    <property type="entry name" value="Cupin_2"/>
</dbReference>
<dbReference type="InterPro" id="IPR014710">
    <property type="entry name" value="RmlC-like_jellyroll"/>
</dbReference>
<name>A0A1I0KAR4_9FIRM</name>
<accession>A0A1I0KAR4</accession>
<evidence type="ECO:0000259" key="2">
    <source>
        <dbReference type="Pfam" id="PF07883"/>
    </source>
</evidence>
<dbReference type="Proteomes" id="UP000198508">
    <property type="component" value="Unassembled WGS sequence"/>
</dbReference>
<reference evidence="4" key="1">
    <citation type="submission" date="2016-10" db="EMBL/GenBank/DDBJ databases">
        <authorList>
            <person name="Varghese N."/>
            <person name="Submissions S."/>
        </authorList>
    </citation>
    <scope>NUCLEOTIDE SEQUENCE [LARGE SCALE GENOMIC DNA]</scope>
    <source>
        <strain evidence="4">NLAE-zl-G277</strain>
    </source>
</reference>
<dbReference type="GO" id="GO:0046872">
    <property type="term" value="F:metal ion binding"/>
    <property type="evidence" value="ECO:0007669"/>
    <property type="project" value="UniProtKB-KW"/>
</dbReference>
<evidence type="ECO:0000313" key="3">
    <source>
        <dbReference type="EMBL" id="SEU21271.1"/>
    </source>
</evidence>
<keyword evidence="4" id="KW-1185">Reference proteome</keyword>
<dbReference type="PANTHER" id="PTHR35848">
    <property type="entry name" value="OXALATE-BINDING PROTEIN"/>
    <property type="match status" value="1"/>
</dbReference>
<dbReference type="InterPro" id="IPR011051">
    <property type="entry name" value="RmlC_Cupin_sf"/>
</dbReference>
<dbReference type="Gene3D" id="2.60.120.10">
    <property type="entry name" value="Jelly Rolls"/>
    <property type="match status" value="1"/>
</dbReference>
<dbReference type="InterPro" id="IPR051610">
    <property type="entry name" value="GPI/OXD"/>
</dbReference>
<dbReference type="PANTHER" id="PTHR35848:SF6">
    <property type="entry name" value="CUPIN TYPE-2 DOMAIN-CONTAINING PROTEIN"/>
    <property type="match status" value="1"/>
</dbReference>
<gene>
    <name evidence="3" type="ORF">SAMN05216313_1601</name>
</gene>
<organism evidence="3 4">
    <name type="scientific">Enterocloster lavalensis</name>
    <dbReference type="NCBI Taxonomy" id="460384"/>
    <lineage>
        <taxon>Bacteria</taxon>
        <taxon>Bacillati</taxon>
        <taxon>Bacillota</taxon>
        <taxon>Clostridia</taxon>
        <taxon>Lachnospirales</taxon>
        <taxon>Lachnospiraceae</taxon>
        <taxon>Enterocloster</taxon>
    </lineage>
</organism>
<dbReference type="CDD" id="cd02221">
    <property type="entry name" value="cupin_TM1287-like"/>
    <property type="match status" value="1"/>
</dbReference>
<evidence type="ECO:0000313" key="4">
    <source>
        <dbReference type="Proteomes" id="UP000198508"/>
    </source>
</evidence>
<proteinExistence type="predicted"/>
<dbReference type="EMBL" id="FOIM01000060">
    <property type="protein sequence ID" value="SEU21271.1"/>
    <property type="molecule type" value="Genomic_DNA"/>
</dbReference>
<feature type="domain" description="Cupin type-2" evidence="2">
    <location>
        <begin position="5"/>
        <end position="72"/>
    </location>
</feature>
<keyword evidence="1" id="KW-0479">Metal-binding</keyword>
<dbReference type="AlphaFoldDB" id="A0A1I0KAR4"/>
<protein>
    <submittedName>
        <fullName evidence="3">Cupin domain-containing protein</fullName>
    </submittedName>
</protein>
<dbReference type="GeneID" id="93279255"/>
<dbReference type="STRING" id="460384.SAMN05216313_1601"/>